<evidence type="ECO:0000256" key="3">
    <source>
        <dbReference type="ARBA" id="ARBA00023054"/>
    </source>
</evidence>
<accession>A0AAD9A2X3</accession>
<dbReference type="InterPro" id="IPR001680">
    <property type="entry name" value="WD40_rpt"/>
</dbReference>
<evidence type="ECO:0000256" key="6">
    <source>
        <dbReference type="ARBA" id="ARBA00043913"/>
    </source>
</evidence>
<comment type="function">
    <text evidence="6">Involved in mitochondrial fission. Acts as an adapter protein required to form mitochondrial fission complexes. Formation of these complexes is required to promote constriction and fission of the mitochondrial compartment at a late step in mitochondrial division.</text>
</comment>
<dbReference type="Gene3D" id="2.130.10.10">
    <property type="entry name" value="YVTN repeat-like/Quinoprotein amine dehydrogenase"/>
    <property type="match status" value="1"/>
</dbReference>
<dbReference type="Proteomes" id="UP001243330">
    <property type="component" value="Unassembled WGS sequence"/>
</dbReference>
<dbReference type="PANTHER" id="PTHR22847:SF637">
    <property type="entry name" value="WD REPEAT DOMAIN 5B"/>
    <property type="match status" value="1"/>
</dbReference>
<protein>
    <recommendedName>
        <fullName evidence="5">Mitochondrial division protein 1</fullName>
    </recommendedName>
</protein>
<evidence type="ECO:0000313" key="8">
    <source>
        <dbReference type="EMBL" id="KAK1840383.1"/>
    </source>
</evidence>
<organism evidence="8 9">
    <name type="scientific">Colletotrichum chrysophilum</name>
    <dbReference type="NCBI Taxonomy" id="1836956"/>
    <lineage>
        <taxon>Eukaryota</taxon>
        <taxon>Fungi</taxon>
        <taxon>Dikarya</taxon>
        <taxon>Ascomycota</taxon>
        <taxon>Pezizomycotina</taxon>
        <taxon>Sordariomycetes</taxon>
        <taxon>Hypocreomycetidae</taxon>
        <taxon>Glomerellales</taxon>
        <taxon>Glomerellaceae</taxon>
        <taxon>Colletotrichum</taxon>
        <taxon>Colletotrichum gloeosporioides species complex</taxon>
    </lineage>
</organism>
<dbReference type="PROSITE" id="PS50294">
    <property type="entry name" value="WD_REPEATS_REGION"/>
    <property type="match status" value="2"/>
</dbReference>
<evidence type="ECO:0000256" key="5">
    <source>
        <dbReference type="ARBA" id="ARBA00039789"/>
    </source>
</evidence>
<feature type="repeat" description="WD" evidence="7">
    <location>
        <begin position="124"/>
        <end position="165"/>
    </location>
</feature>
<dbReference type="PROSITE" id="PS50082">
    <property type="entry name" value="WD_REPEATS_2"/>
    <property type="match status" value="2"/>
</dbReference>
<gene>
    <name evidence="8" type="ORF">CCHR01_16992</name>
</gene>
<keyword evidence="3" id="KW-0175">Coiled coil</keyword>
<dbReference type="GO" id="GO:1990234">
    <property type="term" value="C:transferase complex"/>
    <property type="evidence" value="ECO:0007669"/>
    <property type="project" value="UniProtKB-ARBA"/>
</dbReference>
<evidence type="ECO:0000256" key="4">
    <source>
        <dbReference type="ARBA" id="ARBA00038415"/>
    </source>
</evidence>
<name>A0AAD9A2X3_9PEZI</name>
<dbReference type="GO" id="GO:0005634">
    <property type="term" value="C:nucleus"/>
    <property type="evidence" value="ECO:0007669"/>
    <property type="project" value="TreeGrafter"/>
</dbReference>
<feature type="repeat" description="WD" evidence="7">
    <location>
        <begin position="82"/>
        <end position="123"/>
    </location>
</feature>
<dbReference type="AlphaFoldDB" id="A0AAD9A2X3"/>
<evidence type="ECO:0000256" key="2">
    <source>
        <dbReference type="ARBA" id="ARBA00022737"/>
    </source>
</evidence>
<evidence type="ECO:0000313" key="9">
    <source>
        <dbReference type="Proteomes" id="UP001243330"/>
    </source>
</evidence>
<dbReference type="InterPro" id="IPR015943">
    <property type="entry name" value="WD40/YVTN_repeat-like_dom_sf"/>
</dbReference>
<comment type="caution">
    <text evidence="8">The sequence shown here is derived from an EMBL/GenBank/DDBJ whole genome shotgun (WGS) entry which is preliminary data.</text>
</comment>
<sequence length="266" mass="29289">MLQAIEAMFQEKSLAMFANDAVRFVRSNMLIINTAPLQLYSSALAFAPQKSIVCQTFESDIPAWLTLRPEAETNWDQCLQKLEGYSRYVSSVAFSHDSALVASASGDETVRLWRTDTGDCVQELKGHSDSVRSVAFSHDSALVASASYDETVRLWRTDTGDCVQRNEIGTVSHRLSFEVSDTHVITDIGSIAISNSALEVTPIVLRTPHQYSVAKRNGVGISTDRCWITSHNEKILWLLVEFRPSCSAIVGSKVAIGCNSGRVILL</sequence>
<dbReference type="EMBL" id="JAQOWY010000567">
    <property type="protein sequence ID" value="KAK1840383.1"/>
    <property type="molecule type" value="Genomic_DNA"/>
</dbReference>
<dbReference type="Pfam" id="PF00400">
    <property type="entry name" value="WD40"/>
    <property type="match status" value="2"/>
</dbReference>
<dbReference type="SUPFAM" id="SSF50978">
    <property type="entry name" value="WD40 repeat-like"/>
    <property type="match status" value="1"/>
</dbReference>
<dbReference type="SMART" id="SM00320">
    <property type="entry name" value="WD40"/>
    <property type="match status" value="2"/>
</dbReference>
<dbReference type="PANTHER" id="PTHR22847">
    <property type="entry name" value="WD40 REPEAT PROTEIN"/>
    <property type="match status" value="1"/>
</dbReference>
<keyword evidence="9" id="KW-1185">Reference proteome</keyword>
<comment type="similarity">
    <text evidence="4">Belongs to the WD repeat MDV1/CAF4 family.</text>
</comment>
<keyword evidence="2" id="KW-0677">Repeat</keyword>
<proteinExistence type="inferred from homology"/>
<evidence type="ECO:0000256" key="7">
    <source>
        <dbReference type="PROSITE-ProRule" id="PRU00221"/>
    </source>
</evidence>
<dbReference type="InterPro" id="IPR036322">
    <property type="entry name" value="WD40_repeat_dom_sf"/>
</dbReference>
<keyword evidence="1 7" id="KW-0853">WD repeat</keyword>
<evidence type="ECO:0000256" key="1">
    <source>
        <dbReference type="ARBA" id="ARBA00022574"/>
    </source>
</evidence>
<reference evidence="8" key="1">
    <citation type="submission" date="2023-01" db="EMBL/GenBank/DDBJ databases">
        <title>Colletotrichum chrysophilum M932 genome sequence.</title>
        <authorList>
            <person name="Baroncelli R."/>
        </authorList>
    </citation>
    <scope>NUCLEOTIDE SEQUENCE</scope>
    <source>
        <strain evidence="8">M932</strain>
    </source>
</reference>